<evidence type="ECO:0000313" key="5">
    <source>
        <dbReference type="Proteomes" id="UP001283361"/>
    </source>
</evidence>
<evidence type="ECO:0000313" key="4">
    <source>
        <dbReference type="EMBL" id="KAK3769598.1"/>
    </source>
</evidence>
<keyword evidence="5" id="KW-1185">Reference proteome</keyword>
<feature type="region of interest" description="Disordered" evidence="1">
    <location>
        <begin position="1207"/>
        <end position="1250"/>
    </location>
</feature>
<feature type="region of interest" description="Disordered" evidence="1">
    <location>
        <begin position="664"/>
        <end position="684"/>
    </location>
</feature>
<comment type="caution">
    <text evidence="4">The sequence shown here is derived from an EMBL/GenBank/DDBJ whole genome shotgun (WGS) entry which is preliminary data.</text>
</comment>
<feature type="compositionally biased region" description="Polar residues" evidence="1">
    <location>
        <begin position="1233"/>
        <end position="1249"/>
    </location>
</feature>
<gene>
    <name evidence="4" type="ORF">RRG08_043985</name>
</gene>
<feature type="signal peptide" evidence="2">
    <location>
        <begin position="1"/>
        <end position="30"/>
    </location>
</feature>
<keyword evidence="2" id="KW-0732">Signal</keyword>
<evidence type="ECO:0000256" key="2">
    <source>
        <dbReference type="SAM" id="SignalP"/>
    </source>
</evidence>
<protein>
    <recommendedName>
        <fullName evidence="3">Chitin-binding type-4 domain-containing protein</fullName>
    </recommendedName>
</protein>
<feature type="compositionally biased region" description="Basic and acidic residues" evidence="1">
    <location>
        <begin position="626"/>
        <end position="640"/>
    </location>
</feature>
<name>A0AAE0ZHK7_9GAST</name>
<feature type="chain" id="PRO_5041901693" description="Chitin-binding type-4 domain-containing protein" evidence="2">
    <location>
        <begin position="31"/>
        <end position="1318"/>
    </location>
</feature>
<feature type="compositionally biased region" description="Basic and acidic residues" evidence="1">
    <location>
        <begin position="866"/>
        <end position="876"/>
    </location>
</feature>
<feature type="region of interest" description="Disordered" evidence="1">
    <location>
        <begin position="619"/>
        <end position="644"/>
    </location>
</feature>
<sequence>MEYSSGQAQKWFFFCGLLGISAILSSGVEGHGRMMDPPSRNSMWRLGFSNPVNYNDNELYCGGRVTQWARNKGKCGVCGDAYHAEREHELGGKYANGIVTRDYMQGDVIDTTIHITANHRGYFEFRVCPVDDAKVEVTQECLDTNILEREDGEGSKYFLPEGKSNQFFNISLRLPPDLTCERCVIQWKYRTGNTWDKNEEGEFCVGCGPQEEFYNCADVSIHPGEPGSKWLPRTGKVTKSEAETKLSAYGWKKAEYLSQQTGQDQIPAIKTSSGNLISGNQQDIKSHDFQDSITDYNKRMYSHLLVGHKDKDISFGPTAVTFRWKAGKPKTEEVDKIYSRFGYANSMAPNKNDREINERGKIQRFQGLSDKWTRRNQRPILNGQTPWRMRMEKPVSLENKYKPKKANSASVYSQSLGGKSFRASRVSNLNSASPFTPPPPDGDPAMLRIFPIYEKNPSRSFAQTEQRTLKSAEALPNPANLYTPDSFFSTSRAPRQNPRQPKWLQTALNQKRKQLEAFRRMYTSGAGLAGRDKTKCDKNGHTRRCPAERNTVSGLERNNMDDRGMKPNETVSYHEGGRRYIFTRDQSDQTENQQKATVSNGENIEVLIHLLATLLNEHSKSSTLDRNLDKEQGYDMRQDNDISDDYDDKFSKGTHQVRTDVFNPQNLQPGKATVRKYPNSRNSYSTFRKPSHTALENIGNKHSDIQPGSIKKIIPSHRVITEKTFSRDADNSKWFGKDEHMAQTMNRGERNFNPNQDFSPSSNWPGWFPGHQSSKHPWESKSARINVDTFRYSRRGGRPMKQNVAPITHKHWPRYQPPSDVAFASSPANIPRKPHQDYSRYRQRQNHNSLTASSQLENQYPPLNRHNFEESPEHSLSRHQGRRYPQRHHHISRPETGTFTSFESSARSGPVQRRLGNISPRSKRRFNGGDGSPPFHFEHSYRDPQDLNFPMPSFPQHWQSELSTSSPPHGQVGPSRATIPPIMQYRLNPAFPAQRLQGGSPRLICKSLISLSGGMDQWCSDNCNANFCPSTTCICYSDGQPTLATQFDRWGPRASQETAHTSHKQRYREATTGNYQIFNHNTPEQPGSPVDSEFPFLSPYLVDASQDSIGPTAKLTNTETLSQTASVFEGPQMPRWKNEEFPYHQHQNIFENPIKNPSHTLREEPDIGFNGAPLNFKHTAHSLQDAPDILSEHAQPLEARYAPKLRFPTENPSSVLSSTHNPQEHSARKKQSRLTTSKLKKNNNSQNIERTIPYSGLSYEAIQDSLESEGSSSKSTHPGCRAIGAYSGLKHFDDWCSVTCQQTMCPLLLCSCSGYGYK</sequence>
<feature type="compositionally biased region" description="Polar residues" evidence="1">
    <location>
        <begin position="895"/>
        <end position="907"/>
    </location>
</feature>
<organism evidence="4 5">
    <name type="scientific">Elysia crispata</name>
    <name type="common">lettuce slug</name>
    <dbReference type="NCBI Taxonomy" id="231223"/>
    <lineage>
        <taxon>Eukaryota</taxon>
        <taxon>Metazoa</taxon>
        <taxon>Spiralia</taxon>
        <taxon>Lophotrochozoa</taxon>
        <taxon>Mollusca</taxon>
        <taxon>Gastropoda</taxon>
        <taxon>Heterobranchia</taxon>
        <taxon>Euthyneura</taxon>
        <taxon>Panpulmonata</taxon>
        <taxon>Sacoglossa</taxon>
        <taxon>Placobranchoidea</taxon>
        <taxon>Plakobranchidae</taxon>
        <taxon>Elysia</taxon>
    </lineage>
</organism>
<dbReference type="Pfam" id="PF03067">
    <property type="entry name" value="LPMO_10"/>
    <property type="match status" value="1"/>
</dbReference>
<feature type="compositionally biased region" description="Basic residues" evidence="1">
    <location>
        <begin position="877"/>
        <end position="891"/>
    </location>
</feature>
<feature type="compositionally biased region" description="Polar residues" evidence="1">
    <location>
        <begin position="1210"/>
        <end position="1221"/>
    </location>
</feature>
<feature type="compositionally biased region" description="Polar residues" evidence="1">
    <location>
        <begin position="846"/>
        <end position="858"/>
    </location>
</feature>
<feature type="domain" description="Chitin-binding type-4" evidence="3">
    <location>
        <begin position="31"/>
        <end position="219"/>
    </location>
</feature>
<accession>A0AAE0ZHK7</accession>
<dbReference type="Proteomes" id="UP001283361">
    <property type="component" value="Unassembled WGS sequence"/>
</dbReference>
<proteinExistence type="predicted"/>
<evidence type="ECO:0000256" key="1">
    <source>
        <dbReference type="SAM" id="MobiDB-lite"/>
    </source>
</evidence>
<feature type="region of interest" description="Disordered" evidence="1">
    <location>
        <begin position="806"/>
        <end position="942"/>
    </location>
</feature>
<dbReference type="InterPro" id="IPR004302">
    <property type="entry name" value="Cellulose/chitin-bd_N"/>
</dbReference>
<evidence type="ECO:0000259" key="3">
    <source>
        <dbReference type="Pfam" id="PF03067"/>
    </source>
</evidence>
<dbReference type="EMBL" id="JAWDGP010003898">
    <property type="protein sequence ID" value="KAK3769598.1"/>
    <property type="molecule type" value="Genomic_DNA"/>
</dbReference>
<reference evidence="4" key="1">
    <citation type="journal article" date="2023" name="G3 (Bethesda)">
        <title>A reference genome for the long-term kleptoplast-retaining sea slug Elysia crispata morphotype clarki.</title>
        <authorList>
            <person name="Eastman K.E."/>
            <person name="Pendleton A.L."/>
            <person name="Shaikh M.A."/>
            <person name="Suttiyut T."/>
            <person name="Ogas R."/>
            <person name="Tomko P."/>
            <person name="Gavelis G."/>
            <person name="Widhalm J.R."/>
            <person name="Wisecaver J.H."/>
        </authorList>
    </citation>
    <scope>NUCLEOTIDE SEQUENCE</scope>
    <source>
        <strain evidence="4">ECLA1</strain>
    </source>
</reference>